<dbReference type="InterPro" id="IPR038981">
    <property type="entry name" value="CID5/CID6"/>
</dbReference>
<keyword evidence="3" id="KW-1185">Reference proteome</keyword>
<feature type="compositionally biased region" description="Polar residues" evidence="1">
    <location>
        <begin position="40"/>
        <end position="51"/>
    </location>
</feature>
<evidence type="ECO:0000313" key="2">
    <source>
        <dbReference type="EMBL" id="GMH10822.1"/>
    </source>
</evidence>
<evidence type="ECO:0000313" key="3">
    <source>
        <dbReference type="Proteomes" id="UP001279734"/>
    </source>
</evidence>
<proteinExistence type="predicted"/>
<gene>
    <name evidence="2" type="ORF">Nepgr_012663</name>
</gene>
<feature type="region of interest" description="Disordered" evidence="1">
    <location>
        <begin position="25"/>
        <end position="51"/>
    </location>
</feature>
<evidence type="ECO:0000256" key="1">
    <source>
        <dbReference type="SAM" id="MobiDB-lite"/>
    </source>
</evidence>
<dbReference type="PANTHER" id="PTHR37252">
    <property type="entry name" value="POLYADENYLATE-BINDING PROTEIN-INTERACTING PROTEIN 6"/>
    <property type="match status" value="1"/>
</dbReference>
<sequence length="179" mass="19219">MKPGQSTLNPYAESYIPLAKREVNGNNQDNKTMLEGNVAPDTNGNQTLPTTVDSKVNNQEIDHSGDIPSQNPLEMAENKLSDEEFEMHLAFLQMTFPDLSDQSLIDFYSANRGDLYATVDMLSHLESHTVDAADNLPDALDIGDVSGPISTGECSSAKVKHSVGESSNSSDSSSVAVPS</sequence>
<reference evidence="2" key="1">
    <citation type="submission" date="2023-05" db="EMBL/GenBank/DDBJ databases">
        <title>Nepenthes gracilis genome sequencing.</title>
        <authorList>
            <person name="Fukushima K."/>
        </authorList>
    </citation>
    <scope>NUCLEOTIDE SEQUENCE</scope>
    <source>
        <strain evidence="2">SING2019-196</strain>
    </source>
</reference>
<organism evidence="2 3">
    <name type="scientific">Nepenthes gracilis</name>
    <name type="common">Slender pitcher plant</name>
    <dbReference type="NCBI Taxonomy" id="150966"/>
    <lineage>
        <taxon>Eukaryota</taxon>
        <taxon>Viridiplantae</taxon>
        <taxon>Streptophyta</taxon>
        <taxon>Embryophyta</taxon>
        <taxon>Tracheophyta</taxon>
        <taxon>Spermatophyta</taxon>
        <taxon>Magnoliopsida</taxon>
        <taxon>eudicotyledons</taxon>
        <taxon>Gunneridae</taxon>
        <taxon>Pentapetalae</taxon>
        <taxon>Caryophyllales</taxon>
        <taxon>Nepenthaceae</taxon>
        <taxon>Nepenthes</taxon>
    </lineage>
</organism>
<accession>A0AAD3SGH7</accession>
<evidence type="ECO:0008006" key="4">
    <source>
        <dbReference type="Google" id="ProtNLM"/>
    </source>
</evidence>
<dbReference type="EMBL" id="BSYO01000010">
    <property type="protein sequence ID" value="GMH10822.1"/>
    <property type="molecule type" value="Genomic_DNA"/>
</dbReference>
<dbReference type="Proteomes" id="UP001279734">
    <property type="component" value="Unassembled WGS sequence"/>
</dbReference>
<comment type="caution">
    <text evidence="2">The sequence shown here is derived from an EMBL/GenBank/DDBJ whole genome shotgun (WGS) entry which is preliminary data.</text>
</comment>
<protein>
    <recommendedName>
        <fullName evidence="4">CUE domain-containing protein</fullName>
    </recommendedName>
</protein>
<dbReference type="AlphaFoldDB" id="A0AAD3SGH7"/>
<feature type="region of interest" description="Disordered" evidence="1">
    <location>
        <begin position="153"/>
        <end position="179"/>
    </location>
</feature>
<feature type="compositionally biased region" description="Low complexity" evidence="1">
    <location>
        <begin position="164"/>
        <end position="179"/>
    </location>
</feature>
<name>A0AAD3SGH7_NEPGR</name>
<dbReference type="PANTHER" id="PTHR37252:SF3">
    <property type="entry name" value="POLYADENYLATE-BINDING PROTEIN-INTERACTING PROTEIN 6"/>
    <property type="match status" value="1"/>
</dbReference>